<sequence>MDDSEVRHRLRRDHGIDGGIPVVFSLEKPKAKLLPFKGPSGEEENPSDYQIVPGFRVRIIPVLGTVPAIFGQVMASYVVTQLAGVQVQTEPVVNLDMDHYRMLHQRLIEHEESLYGTAMEVQVDIEEVMYVAKELWHGRSAREQSPKDVGRGMWRSVNELMLVSLVQLDSILNINTIIFPSRWDQEKPATVSNLILLKFSEADEHESSTLDDIKEKEPEFFRRVTSVLKRAELDFGL</sequence>
<keyword evidence="2" id="KW-1185">Reference proteome</keyword>
<organism evidence="1 2">
    <name type="scientific">Quercus lobata</name>
    <name type="common">Valley oak</name>
    <dbReference type="NCBI Taxonomy" id="97700"/>
    <lineage>
        <taxon>Eukaryota</taxon>
        <taxon>Viridiplantae</taxon>
        <taxon>Streptophyta</taxon>
        <taxon>Embryophyta</taxon>
        <taxon>Tracheophyta</taxon>
        <taxon>Spermatophyta</taxon>
        <taxon>Magnoliopsida</taxon>
        <taxon>eudicotyledons</taxon>
        <taxon>Gunneridae</taxon>
        <taxon>Pentapetalae</taxon>
        <taxon>rosids</taxon>
        <taxon>fabids</taxon>
        <taxon>Fagales</taxon>
        <taxon>Fagaceae</taxon>
        <taxon>Quercus</taxon>
    </lineage>
</organism>
<dbReference type="GO" id="GO:0008641">
    <property type="term" value="F:ubiquitin-like modifier activating enzyme activity"/>
    <property type="evidence" value="ECO:0007669"/>
    <property type="project" value="InterPro"/>
</dbReference>
<accession>A0A7N2L6Z8</accession>
<evidence type="ECO:0000313" key="1">
    <source>
        <dbReference type="EnsemblPlants" id="QL03p020249:mrna"/>
    </source>
</evidence>
<dbReference type="GO" id="GO:0009536">
    <property type="term" value="C:plastid"/>
    <property type="evidence" value="ECO:0007669"/>
    <property type="project" value="TreeGrafter"/>
</dbReference>
<name>A0A7N2L6Z8_QUELO</name>
<dbReference type="PANTHER" id="PTHR43267">
    <property type="entry name" value="TRNA THREONYLCARBAMOYLADENOSINE DEHYDRATASE"/>
    <property type="match status" value="1"/>
</dbReference>
<dbReference type="Gene3D" id="3.40.50.720">
    <property type="entry name" value="NAD(P)-binding Rossmann-like Domain"/>
    <property type="match status" value="1"/>
</dbReference>
<reference evidence="1 2" key="1">
    <citation type="journal article" date="2016" name="G3 (Bethesda)">
        <title>First Draft Assembly and Annotation of the Genome of a California Endemic Oak Quercus lobata Nee (Fagaceae).</title>
        <authorList>
            <person name="Sork V.L."/>
            <person name="Fitz-Gibbon S.T."/>
            <person name="Puiu D."/>
            <person name="Crepeau M."/>
            <person name="Gugger P.F."/>
            <person name="Sherman R."/>
            <person name="Stevens K."/>
            <person name="Langley C.H."/>
            <person name="Pellegrini M."/>
            <person name="Salzberg S.L."/>
        </authorList>
    </citation>
    <scope>NUCLEOTIDE SEQUENCE [LARGE SCALE GENOMIC DNA]</scope>
    <source>
        <strain evidence="1 2">cv. SW786</strain>
    </source>
</reference>
<proteinExistence type="predicted"/>
<dbReference type="InterPro" id="IPR035985">
    <property type="entry name" value="Ubiquitin-activating_enz"/>
</dbReference>
<dbReference type="InterPro" id="IPR045886">
    <property type="entry name" value="ThiF/MoeB/HesA"/>
</dbReference>
<dbReference type="InParanoid" id="A0A7N2L6Z8"/>
<dbReference type="SUPFAM" id="SSF69572">
    <property type="entry name" value="Activating enzymes of the ubiquitin-like proteins"/>
    <property type="match status" value="1"/>
</dbReference>
<dbReference type="Gramene" id="QL03p020249:mrna">
    <property type="protein sequence ID" value="QL03p020249:mrna"/>
    <property type="gene ID" value="QL03p020249"/>
</dbReference>
<dbReference type="GO" id="GO:0061504">
    <property type="term" value="P:cyclic threonylcarbamoyladenosine biosynthetic process"/>
    <property type="evidence" value="ECO:0007669"/>
    <property type="project" value="TreeGrafter"/>
</dbReference>
<dbReference type="PANTHER" id="PTHR43267:SF2">
    <property type="entry name" value="TRNA THREONYLCARBAMOYLADENOSINE DEHYDRATASE 1-RELATED"/>
    <property type="match status" value="1"/>
</dbReference>
<reference evidence="1" key="2">
    <citation type="submission" date="2021-01" db="UniProtKB">
        <authorList>
            <consortium name="EnsemblPlants"/>
        </authorList>
    </citation>
    <scope>IDENTIFICATION</scope>
</reference>
<protein>
    <submittedName>
        <fullName evidence="1">Uncharacterized protein</fullName>
    </submittedName>
</protein>
<dbReference type="OMA" id="HEYSWNI"/>
<evidence type="ECO:0000313" key="2">
    <source>
        <dbReference type="Proteomes" id="UP000594261"/>
    </source>
</evidence>
<dbReference type="GO" id="GO:0061503">
    <property type="term" value="F:tRNA threonylcarbamoyladenosine dehydratase"/>
    <property type="evidence" value="ECO:0007669"/>
    <property type="project" value="TreeGrafter"/>
</dbReference>
<dbReference type="EMBL" id="LRBV02000003">
    <property type="status" value="NOT_ANNOTATED_CDS"/>
    <property type="molecule type" value="Genomic_DNA"/>
</dbReference>
<dbReference type="Proteomes" id="UP000594261">
    <property type="component" value="Chromosome 3"/>
</dbReference>
<dbReference type="AlphaFoldDB" id="A0A7N2L6Z8"/>
<dbReference type="EnsemblPlants" id="QL03p020249:mrna">
    <property type="protein sequence ID" value="QL03p020249:mrna"/>
    <property type="gene ID" value="QL03p020249"/>
</dbReference>